<dbReference type="EMBL" id="AFQF01005101">
    <property type="protein sequence ID" value="EGU73067.1"/>
    <property type="molecule type" value="Genomic_DNA"/>
</dbReference>
<comment type="caution">
    <text evidence="1">The sequence shown here is derived from an EMBL/GenBank/DDBJ whole genome shotgun (WGS) entry which is preliminary data.</text>
</comment>
<name>F9GCP0_FUSOF</name>
<organism evidence="1">
    <name type="scientific">Fusarium oxysporum (strain Fo5176)</name>
    <name type="common">Fusarium vascular wilt</name>
    <dbReference type="NCBI Taxonomy" id="660025"/>
    <lineage>
        <taxon>Eukaryota</taxon>
        <taxon>Fungi</taxon>
        <taxon>Dikarya</taxon>
        <taxon>Ascomycota</taxon>
        <taxon>Pezizomycotina</taxon>
        <taxon>Sordariomycetes</taxon>
        <taxon>Hypocreomycetidae</taxon>
        <taxon>Hypocreales</taxon>
        <taxon>Nectriaceae</taxon>
        <taxon>Fusarium</taxon>
        <taxon>Fusarium oxysporum species complex</taxon>
    </lineage>
</organism>
<reference evidence="1" key="1">
    <citation type="journal article" date="2012" name="Mol. Plant Microbe Interact.">
        <title>A highly conserved effector in Fusarium oxysporum is required for full virulence on Arabidopsis.</title>
        <authorList>
            <person name="Thatcher L.F."/>
            <person name="Gardiner D.M."/>
            <person name="Kazan K."/>
            <person name="Manners J."/>
        </authorList>
    </citation>
    <scope>NUCLEOTIDE SEQUENCE [LARGE SCALE GENOMIC DNA]</scope>
    <source>
        <strain evidence="1">Fo5176</strain>
    </source>
</reference>
<sequence>MWDATTGHCQATLDTGARLLTDAGTFDLSVHSLSPSPPAAPFASSPLHHPLQRQSYDISADGVWITYQCRNLLWLPSEYRPKTSAIAASTVALGCKTGRVLLFRFMGDAPRWGATLTYQSVY</sequence>
<dbReference type="AlphaFoldDB" id="F9GCP0"/>
<gene>
    <name evidence="1" type="ORF">FOXB_16423</name>
</gene>
<protein>
    <submittedName>
        <fullName evidence="1">Uncharacterized protein</fullName>
    </submittedName>
</protein>
<dbReference type="OrthoDB" id="5240432at2759"/>
<proteinExistence type="predicted"/>
<accession>F9GCP0</accession>
<evidence type="ECO:0000313" key="1">
    <source>
        <dbReference type="EMBL" id="EGU73067.1"/>
    </source>
</evidence>